<reference evidence="3 4" key="1">
    <citation type="submission" date="2022-07" db="EMBL/GenBank/DDBJ databases">
        <title>Mucilaginibacter sp. JC4.</title>
        <authorList>
            <person name="Le V."/>
            <person name="Ko S.-R."/>
            <person name="Ahn C.-Y."/>
            <person name="Oh H.-M."/>
        </authorList>
    </citation>
    <scope>NUCLEOTIDE SEQUENCE [LARGE SCALE GENOMIC DNA]</scope>
    <source>
        <strain evidence="3 4">JC4</strain>
    </source>
</reference>
<dbReference type="SUPFAM" id="SSF48452">
    <property type="entry name" value="TPR-like"/>
    <property type="match status" value="1"/>
</dbReference>
<dbReference type="Pfam" id="PF07593">
    <property type="entry name" value="UnbV_ASPIC"/>
    <property type="match status" value="1"/>
</dbReference>
<dbReference type="Proteomes" id="UP001204376">
    <property type="component" value="Unassembled WGS sequence"/>
</dbReference>
<organism evidence="3 4">
    <name type="scientific">Mucilaginibacter aquariorum</name>
    <dbReference type="NCBI Taxonomy" id="2967225"/>
    <lineage>
        <taxon>Bacteria</taxon>
        <taxon>Pseudomonadati</taxon>
        <taxon>Bacteroidota</taxon>
        <taxon>Sphingobacteriia</taxon>
        <taxon>Sphingobacteriales</taxon>
        <taxon>Sphingobacteriaceae</taxon>
        <taxon>Mucilaginibacter</taxon>
    </lineage>
</organism>
<dbReference type="InterPro" id="IPR011990">
    <property type="entry name" value="TPR-like_helical_dom_sf"/>
</dbReference>
<gene>
    <name evidence="3" type="ORF">NPE20_22335</name>
</gene>
<evidence type="ECO:0000313" key="4">
    <source>
        <dbReference type="Proteomes" id="UP001204376"/>
    </source>
</evidence>
<dbReference type="Gene3D" id="1.25.40.10">
    <property type="entry name" value="Tetratricopeptide repeat domain"/>
    <property type="match status" value="1"/>
</dbReference>
<proteinExistence type="predicted"/>
<accession>A0ABT1T7X5</accession>
<protein>
    <submittedName>
        <fullName evidence="3">FG-GAP-like repeat-containing protein</fullName>
    </submittedName>
</protein>
<keyword evidence="1" id="KW-0732">Signal</keyword>
<sequence length="745" mass="82622">MKLKIIILTLVVFAALGFTLAINRQSSSHKDMIAILKAINQKNTNMQNPFNAEPKIAYLDSFVKANPSSQDRDLLSIKGSLLLEVGKEQEAVKQFEKIMNEIDFMTTDEVLDKAAIAYMRLGERSNCMLNHTSSSCIFPIKDDGVHMIKTGSSKAIEAYKTLLKINPDDLESRWLINIAYMTLGQYPQNVPAEVLLPGLNETNVTDVKPFKDVAKSLGLNVNGRAGGVVVDDFNNDGYLDIITSAWDLSDPMHFFENNRNGTFSDVTGRSNLTGIKGGLNIQQTDYNNDGNIDLFVLRGAWLDKGFGDQPSSLLRNNGDGTFRDVTKESGLLYFHPTQAATWADFNNDGWLDVFIGTESSNGNINTSPSYCMLYLNNHNGTFTDVAKAAHCDISAFVKGITSADYDNDGWMDVFISTMNGKKYLLKNKGKKGTAIDFEDVTELAGIATNTERTFTTWFYDYNNDGWQDIVVCDYKFEHALSYYTAAEALGKPVPDAGNVFLYRNDHNGKFTNVTREAGLDKVVYSMGGNFGDIDNDGYLDMYFGTGNPDFKSLVPNKFFKNIEGKRFEDITTASRMGNLQKGHGVAFADLRNNGRQDIFIEMGGAYIGDSYTSSLYLNPNNNNNNWISLKLEGVKANKAAIGSHIKLTFTENGVKRSVYKDVNSGGSFGSSPLKQEMGIGKATVIDEIEIKWAGSNAVQRFRNVLPNRFLQITEGNNNYKVNKLAKLTFIDKQDPLCIPMAANLK</sequence>
<comment type="caution">
    <text evidence="3">The sequence shown here is derived from an EMBL/GenBank/DDBJ whole genome shotgun (WGS) entry which is preliminary data.</text>
</comment>
<dbReference type="InterPro" id="IPR028994">
    <property type="entry name" value="Integrin_alpha_N"/>
</dbReference>
<evidence type="ECO:0000256" key="1">
    <source>
        <dbReference type="ARBA" id="ARBA00022729"/>
    </source>
</evidence>
<dbReference type="RefSeq" id="WP_256540917.1">
    <property type="nucleotide sequence ID" value="NZ_JANHOH010000009.1"/>
</dbReference>
<dbReference type="Gene3D" id="2.130.10.130">
    <property type="entry name" value="Integrin alpha, N-terminal"/>
    <property type="match status" value="2"/>
</dbReference>
<dbReference type="EMBL" id="JANHOH010000009">
    <property type="protein sequence ID" value="MCQ6960735.1"/>
    <property type="molecule type" value="Genomic_DNA"/>
</dbReference>
<name>A0ABT1T7X5_9SPHI</name>
<evidence type="ECO:0000313" key="3">
    <source>
        <dbReference type="EMBL" id="MCQ6960735.1"/>
    </source>
</evidence>
<dbReference type="InterPro" id="IPR011519">
    <property type="entry name" value="UnbV_ASPIC"/>
</dbReference>
<dbReference type="InterPro" id="IPR013517">
    <property type="entry name" value="FG-GAP"/>
</dbReference>
<dbReference type="Pfam" id="PF13517">
    <property type="entry name" value="FG-GAP_3"/>
    <property type="match status" value="3"/>
</dbReference>
<keyword evidence="4" id="KW-1185">Reference proteome</keyword>
<dbReference type="InterPro" id="IPR027039">
    <property type="entry name" value="Crtac1"/>
</dbReference>
<dbReference type="PANTHER" id="PTHR16026">
    <property type="entry name" value="CARTILAGE ACIDIC PROTEIN 1"/>
    <property type="match status" value="1"/>
</dbReference>
<dbReference type="PANTHER" id="PTHR16026:SF0">
    <property type="entry name" value="CARTILAGE ACIDIC PROTEIN 1"/>
    <property type="match status" value="1"/>
</dbReference>
<dbReference type="SUPFAM" id="SSF69318">
    <property type="entry name" value="Integrin alpha N-terminal domain"/>
    <property type="match status" value="2"/>
</dbReference>
<evidence type="ECO:0000259" key="2">
    <source>
        <dbReference type="Pfam" id="PF07593"/>
    </source>
</evidence>
<feature type="domain" description="ASPIC/UnbV" evidence="2">
    <location>
        <begin position="640"/>
        <end position="710"/>
    </location>
</feature>